<dbReference type="EMBL" id="JAUKUA010000004">
    <property type="protein sequence ID" value="KAK0715265.1"/>
    <property type="molecule type" value="Genomic_DNA"/>
</dbReference>
<evidence type="ECO:0000313" key="2">
    <source>
        <dbReference type="EMBL" id="KAK0715265.1"/>
    </source>
</evidence>
<protein>
    <recommendedName>
        <fullName evidence="4">BTB domain-containing protein</fullName>
    </recommendedName>
</protein>
<dbReference type="AlphaFoldDB" id="A0AA40DTT6"/>
<evidence type="ECO:0000256" key="1">
    <source>
        <dbReference type="SAM" id="MobiDB-lite"/>
    </source>
</evidence>
<feature type="region of interest" description="Disordered" evidence="1">
    <location>
        <begin position="1"/>
        <end position="22"/>
    </location>
</feature>
<organism evidence="2 3">
    <name type="scientific">Lasiosphaeris hirsuta</name>
    <dbReference type="NCBI Taxonomy" id="260670"/>
    <lineage>
        <taxon>Eukaryota</taxon>
        <taxon>Fungi</taxon>
        <taxon>Dikarya</taxon>
        <taxon>Ascomycota</taxon>
        <taxon>Pezizomycotina</taxon>
        <taxon>Sordariomycetes</taxon>
        <taxon>Sordariomycetidae</taxon>
        <taxon>Sordariales</taxon>
        <taxon>Lasiosphaeriaceae</taxon>
        <taxon>Lasiosphaeris</taxon>
    </lineage>
</organism>
<dbReference type="Proteomes" id="UP001172102">
    <property type="component" value="Unassembled WGS sequence"/>
</dbReference>
<gene>
    <name evidence="2" type="ORF">B0H67DRAFT_237603</name>
</gene>
<evidence type="ECO:0000313" key="3">
    <source>
        <dbReference type="Proteomes" id="UP001172102"/>
    </source>
</evidence>
<proteinExistence type="predicted"/>
<comment type="caution">
    <text evidence="2">The sequence shown here is derived from an EMBL/GenBank/DDBJ whole genome shotgun (WGS) entry which is preliminary data.</text>
</comment>
<sequence>MSTSLDGPGDPGSMDSSTSESSAVPSVLEPYVPLQHLPIHLRVSSSVLCLVSRVFDIMLNGSMAEAIAFRAPNSPRPFPLTLPEDDGPLFSILANVVHHRASGVPLLPPIATLLALATLADKYDCTAALMPYAVLWLQRAASQSEREKEDHHEFERKCGLLLFAYVMDLPIHFAQLSWDVLLTHRGPLIDEMDVRGLRLPIPADHELLKHDLHGM</sequence>
<reference evidence="2" key="1">
    <citation type="submission" date="2023-06" db="EMBL/GenBank/DDBJ databases">
        <title>Genome-scale phylogeny and comparative genomics of the fungal order Sordariales.</title>
        <authorList>
            <consortium name="Lawrence Berkeley National Laboratory"/>
            <person name="Hensen N."/>
            <person name="Bonometti L."/>
            <person name="Westerberg I."/>
            <person name="Brannstrom I.O."/>
            <person name="Guillou S."/>
            <person name="Cros-Aarteil S."/>
            <person name="Calhoun S."/>
            <person name="Haridas S."/>
            <person name="Kuo A."/>
            <person name="Mondo S."/>
            <person name="Pangilinan J."/>
            <person name="Riley R."/>
            <person name="Labutti K."/>
            <person name="Andreopoulos B."/>
            <person name="Lipzen A."/>
            <person name="Chen C."/>
            <person name="Yanf M."/>
            <person name="Daum C."/>
            <person name="Ng V."/>
            <person name="Clum A."/>
            <person name="Steindorff A."/>
            <person name="Ohm R."/>
            <person name="Martin F."/>
            <person name="Silar P."/>
            <person name="Natvig D."/>
            <person name="Lalanne C."/>
            <person name="Gautier V."/>
            <person name="Ament-Velasquez S.L."/>
            <person name="Kruys A."/>
            <person name="Hutchinson M.I."/>
            <person name="Powell A.J."/>
            <person name="Barry K."/>
            <person name="Miller A.N."/>
            <person name="Grigoriev I.V."/>
            <person name="Debuchy R."/>
            <person name="Gladieux P."/>
            <person name="Thoren M.H."/>
            <person name="Johannesson H."/>
        </authorList>
    </citation>
    <scope>NUCLEOTIDE SEQUENCE</scope>
    <source>
        <strain evidence="2">SMH4607-1</strain>
    </source>
</reference>
<keyword evidence="3" id="KW-1185">Reference proteome</keyword>
<name>A0AA40DTT6_9PEZI</name>
<accession>A0AA40DTT6</accession>
<evidence type="ECO:0008006" key="4">
    <source>
        <dbReference type="Google" id="ProtNLM"/>
    </source>
</evidence>